<name>A0AAE0HJ04_9PEZI</name>
<dbReference type="Proteomes" id="UP001278766">
    <property type="component" value="Unassembled WGS sequence"/>
</dbReference>
<dbReference type="AlphaFoldDB" id="A0AAE0HJ04"/>
<sequence>MAAPPTNYWDPRTSCHRDVLRIARVGKDYREEDVVWHAWLQLLFIYFPPYATNGRLYGVRKEAYRGEIGPTTSAPGRRANVIVVQMAPVPTPAANPQGLPDPNVSDPTRDILWVHCKAPCEDTPGGWKELMEQAGTQVNAAHPNRMLYVILAIGLKWMFFKWDPLTTPGAPLQVRAHHHDDVTWTLRPQYQYEPAVAGQSLGQMDIVDTSLALFARLLHPRTPNPIRAATPERLCNAASGKVSASCPEHQFPWR</sequence>
<proteinExistence type="predicted"/>
<dbReference type="RefSeq" id="XP_062660025.1">
    <property type="nucleotide sequence ID" value="XM_062803951.1"/>
</dbReference>
<dbReference type="EMBL" id="JAUEPN010000004">
    <property type="protein sequence ID" value="KAK3296511.1"/>
    <property type="molecule type" value="Genomic_DNA"/>
</dbReference>
<dbReference type="GeneID" id="87840899"/>
<keyword evidence="2" id="KW-1185">Reference proteome</keyword>
<reference evidence="1" key="1">
    <citation type="journal article" date="2023" name="Mol. Phylogenet. Evol.">
        <title>Genome-scale phylogeny and comparative genomics of the fungal order Sordariales.</title>
        <authorList>
            <person name="Hensen N."/>
            <person name="Bonometti L."/>
            <person name="Westerberg I."/>
            <person name="Brannstrom I.O."/>
            <person name="Guillou S."/>
            <person name="Cros-Aarteil S."/>
            <person name="Calhoun S."/>
            <person name="Haridas S."/>
            <person name="Kuo A."/>
            <person name="Mondo S."/>
            <person name="Pangilinan J."/>
            <person name="Riley R."/>
            <person name="LaButti K."/>
            <person name="Andreopoulos B."/>
            <person name="Lipzen A."/>
            <person name="Chen C."/>
            <person name="Yan M."/>
            <person name="Daum C."/>
            <person name="Ng V."/>
            <person name="Clum A."/>
            <person name="Steindorff A."/>
            <person name="Ohm R.A."/>
            <person name="Martin F."/>
            <person name="Silar P."/>
            <person name="Natvig D.O."/>
            <person name="Lalanne C."/>
            <person name="Gautier V."/>
            <person name="Ament-Velasquez S.L."/>
            <person name="Kruys A."/>
            <person name="Hutchinson M.I."/>
            <person name="Powell A.J."/>
            <person name="Barry K."/>
            <person name="Miller A.N."/>
            <person name="Grigoriev I.V."/>
            <person name="Debuchy R."/>
            <person name="Gladieux P."/>
            <person name="Hiltunen Thoren M."/>
            <person name="Johannesson H."/>
        </authorList>
    </citation>
    <scope>NUCLEOTIDE SEQUENCE</scope>
    <source>
        <strain evidence="1">CBS 168.71</strain>
    </source>
</reference>
<accession>A0AAE0HJ04</accession>
<protein>
    <submittedName>
        <fullName evidence="1">Uncharacterized protein</fullName>
    </submittedName>
</protein>
<gene>
    <name evidence="1" type="ORF">B0H64DRAFT_398438</name>
</gene>
<comment type="caution">
    <text evidence="1">The sequence shown here is derived from an EMBL/GenBank/DDBJ whole genome shotgun (WGS) entry which is preliminary data.</text>
</comment>
<reference evidence="1" key="2">
    <citation type="submission" date="2023-06" db="EMBL/GenBank/DDBJ databases">
        <authorList>
            <consortium name="Lawrence Berkeley National Laboratory"/>
            <person name="Haridas S."/>
            <person name="Hensen N."/>
            <person name="Bonometti L."/>
            <person name="Westerberg I."/>
            <person name="Brannstrom I.O."/>
            <person name="Guillou S."/>
            <person name="Cros-Aarteil S."/>
            <person name="Calhoun S."/>
            <person name="Kuo A."/>
            <person name="Mondo S."/>
            <person name="Pangilinan J."/>
            <person name="Riley R."/>
            <person name="Labutti K."/>
            <person name="Andreopoulos B."/>
            <person name="Lipzen A."/>
            <person name="Chen C."/>
            <person name="Yanf M."/>
            <person name="Daum C."/>
            <person name="Ng V."/>
            <person name="Clum A."/>
            <person name="Steindorff A."/>
            <person name="Ohm R."/>
            <person name="Martin F."/>
            <person name="Silar P."/>
            <person name="Natvig D."/>
            <person name="Lalanne C."/>
            <person name="Gautier V."/>
            <person name="Ament-Velasquez S.L."/>
            <person name="Kruys A."/>
            <person name="Hutchinson M.I."/>
            <person name="Powell A.J."/>
            <person name="Barry K."/>
            <person name="Miller A.N."/>
            <person name="Grigoriev I.V."/>
            <person name="Debuchy R."/>
            <person name="Gladieux P."/>
            <person name="Thoren M.H."/>
            <person name="Johannesson H."/>
        </authorList>
    </citation>
    <scope>NUCLEOTIDE SEQUENCE</scope>
    <source>
        <strain evidence="1">CBS 168.71</strain>
    </source>
</reference>
<evidence type="ECO:0000313" key="1">
    <source>
        <dbReference type="EMBL" id="KAK3296511.1"/>
    </source>
</evidence>
<evidence type="ECO:0000313" key="2">
    <source>
        <dbReference type="Proteomes" id="UP001278766"/>
    </source>
</evidence>
<organism evidence="1 2">
    <name type="scientific">Chaetomium fimeti</name>
    <dbReference type="NCBI Taxonomy" id="1854472"/>
    <lineage>
        <taxon>Eukaryota</taxon>
        <taxon>Fungi</taxon>
        <taxon>Dikarya</taxon>
        <taxon>Ascomycota</taxon>
        <taxon>Pezizomycotina</taxon>
        <taxon>Sordariomycetes</taxon>
        <taxon>Sordariomycetidae</taxon>
        <taxon>Sordariales</taxon>
        <taxon>Chaetomiaceae</taxon>
        <taxon>Chaetomium</taxon>
    </lineage>
</organism>